<dbReference type="GO" id="GO:0015937">
    <property type="term" value="P:coenzyme A biosynthetic process"/>
    <property type="evidence" value="ECO:0007669"/>
    <property type="project" value="UniProtKB-UniRule"/>
</dbReference>
<evidence type="ECO:0000256" key="6">
    <source>
        <dbReference type="ARBA" id="ARBA00012102"/>
    </source>
</evidence>
<keyword evidence="18" id="KW-1185">Reference proteome</keyword>
<keyword evidence="7 16" id="KW-0963">Cytoplasm</keyword>
<evidence type="ECO:0000256" key="13">
    <source>
        <dbReference type="ARBA" id="ARBA00022993"/>
    </source>
</evidence>
<comment type="similarity">
    <text evidence="14 16">Belongs to the type III pantothenate kinase family.</text>
</comment>
<comment type="catalytic activity">
    <reaction evidence="1 16">
        <text>(R)-pantothenate + ATP = (R)-4'-phosphopantothenate + ADP + H(+)</text>
        <dbReference type="Rhea" id="RHEA:16373"/>
        <dbReference type="ChEBI" id="CHEBI:10986"/>
        <dbReference type="ChEBI" id="CHEBI:15378"/>
        <dbReference type="ChEBI" id="CHEBI:29032"/>
        <dbReference type="ChEBI" id="CHEBI:30616"/>
        <dbReference type="ChEBI" id="CHEBI:456216"/>
        <dbReference type="EC" id="2.7.1.33"/>
    </reaction>
</comment>
<dbReference type="NCBIfam" id="TIGR00671">
    <property type="entry name" value="baf"/>
    <property type="match status" value="1"/>
</dbReference>
<comment type="subcellular location">
    <subcellularLocation>
        <location evidence="3 16">Cytoplasm</location>
    </subcellularLocation>
</comment>
<dbReference type="Proteomes" id="UP000653730">
    <property type="component" value="Unassembled WGS sequence"/>
</dbReference>
<evidence type="ECO:0000256" key="10">
    <source>
        <dbReference type="ARBA" id="ARBA00022777"/>
    </source>
</evidence>
<dbReference type="InterPro" id="IPR004619">
    <property type="entry name" value="Type_III_PanK"/>
</dbReference>
<evidence type="ECO:0000256" key="7">
    <source>
        <dbReference type="ARBA" id="ARBA00022490"/>
    </source>
</evidence>
<evidence type="ECO:0000256" key="11">
    <source>
        <dbReference type="ARBA" id="ARBA00022840"/>
    </source>
</evidence>
<keyword evidence="9 16" id="KW-0547">Nucleotide-binding</keyword>
<evidence type="ECO:0000313" key="17">
    <source>
        <dbReference type="EMBL" id="MBC9797576.1"/>
    </source>
</evidence>
<evidence type="ECO:0000256" key="4">
    <source>
        <dbReference type="ARBA" id="ARBA00005225"/>
    </source>
</evidence>
<keyword evidence="16" id="KW-0479">Metal-binding</keyword>
<evidence type="ECO:0000256" key="2">
    <source>
        <dbReference type="ARBA" id="ARBA00001958"/>
    </source>
</evidence>
<dbReference type="CDD" id="cd24015">
    <property type="entry name" value="ASKHA_NBD_PanK-III"/>
    <property type="match status" value="1"/>
</dbReference>
<evidence type="ECO:0000256" key="3">
    <source>
        <dbReference type="ARBA" id="ARBA00004496"/>
    </source>
</evidence>
<evidence type="ECO:0000256" key="1">
    <source>
        <dbReference type="ARBA" id="ARBA00001206"/>
    </source>
</evidence>
<comment type="caution">
    <text evidence="17">The sequence shown here is derived from an EMBL/GenBank/DDBJ whole genome shotgun (WGS) entry which is preliminary data.</text>
</comment>
<evidence type="ECO:0000256" key="12">
    <source>
        <dbReference type="ARBA" id="ARBA00022958"/>
    </source>
</evidence>
<proteinExistence type="inferred from homology"/>
<comment type="subunit">
    <text evidence="5 16">Homodimer.</text>
</comment>
<evidence type="ECO:0000256" key="14">
    <source>
        <dbReference type="ARBA" id="ARBA00038036"/>
    </source>
</evidence>
<dbReference type="NCBIfam" id="NF009853">
    <property type="entry name" value="PRK13320.1-5"/>
    <property type="match status" value="1"/>
</dbReference>
<feature type="binding site" evidence="16">
    <location>
        <begin position="6"/>
        <end position="13"/>
    </location>
    <ligand>
        <name>ATP</name>
        <dbReference type="ChEBI" id="CHEBI:30616"/>
    </ligand>
</feature>
<dbReference type="GO" id="GO:0005737">
    <property type="term" value="C:cytoplasm"/>
    <property type="evidence" value="ECO:0007669"/>
    <property type="project" value="UniProtKB-SubCell"/>
</dbReference>
<feature type="binding site" evidence="16">
    <location>
        <position position="117"/>
    </location>
    <ligand>
        <name>K(+)</name>
        <dbReference type="ChEBI" id="CHEBI:29103"/>
    </ligand>
</feature>
<evidence type="ECO:0000313" key="18">
    <source>
        <dbReference type="Proteomes" id="UP000653730"/>
    </source>
</evidence>
<protein>
    <recommendedName>
        <fullName evidence="15 16">Type III pantothenate kinase</fullName>
        <ecNumber evidence="6 16">2.7.1.33</ecNumber>
    </recommendedName>
    <alternativeName>
        <fullName evidence="16">PanK-III</fullName>
    </alternativeName>
    <alternativeName>
        <fullName evidence="16">Pantothenic acid kinase</fullName>
    </alternativeName>
</protein>
<feature type="binding site" evidence="16">
    <location>
        <position position="120"/>
    </location>
    <ligand>
        <name>ATP</name>
        <dbReference type="ChEBI" id="CHEBI:30616"/>
    </ligand>
</feature>
<evidence type="ECO:0000256" key="16">
    <source>
        <dbReference type="HAMAP-Rule" id="MF_01274"/>
    </source>
</evidence>
<feature type="active site" description="Proton acceptor" evidence="16">
    <location>
        <position position="96"/>
    </location>
</feature>
<dbReference type="HAMAP" id="MF_01274">
    <property type="entry name" value="Pantothen_kinase_3"/>
    <property type="match status" value="1"/>
</dbReference>
<dbReference type="Pfam" id="PF03309">
    <property type="entry name" value="Pan_kinase"/>
    <property type="match status" value="1"/>
</dbReference>
<dbReference type="EMBL" id="JACVDC010000064">
    <property type="protein sequence ID" value="MBC9797576.1"/>
    <property type="molecule type" value="Genomic_DNA"/>
</dbReference>
<dbReference type="InterPro" id="IPR043129">
    <property type="entry name" value="ATPase_NBD"/>
</dbReference>
<name>A0A926Q4Y5_9FLAO</name>
<evidence type="ECO:0000256" key="15">
    <source>
        <dbReference type="ARBA" id="ARBA00040883"/>
    </source>
</evidence>
<keyword evidence="11 16" id="KW-0067">ATP-binding</keyword>
<reference evidence="17 18" key="1">
    <citation type="submission" date="2020-09" db="EMBL/GenBank/DDBJ databases">
        <title>Sinomicrobium weinanense sp. nov., a halophilic bacteria isolated from saline-alkali soil.</title>
        <authorList>
            <person name="Wu P."/>
            <person name="Ren H."/>
            <person name="Mei Y."/>
            <person name="Liang Y."/>
            <person name="Chen Z."/>
        </authorList>
    </citation>
    <scope>NUCLEOTIDE SEQUENCE [LARGE SCALE GENOMIC DNA]</scope>
    <source>
        <strain evidence="17 18">FJxs</strain>
    </source>
</reference>
<dbReference type="AlphaFoldDB" id="A0A926Q4Y5"/>
<keyword evidence="12 16" id="KW-0630">Potassium</keyword>
<gene>
    <name evidence="16" type="primary">coaX</name>
    <name evidence="17" type="ORF">IBL28_16485</name>
</gene>
<comment type="function">
    <text evidence="16">Catalyzes the phosphorylation of pantothenate (Pan), the first step in CoA biosynthesis.</text>
</comment>
<evidence type="ECO:0000256" key="8">
    <source>
        <dbReference type="ARBA" id="ARBA00022679"/>
    </source>
</evidence>
<dbReference type="Gene3D" id="3.30.420.40">
    <property type="match status" value="1"/>
</dbReference>
<evidence type="ECO:0000256" key="9">
    <source>
        <dbReference type="ARBA" id="ARBA00022741"/>
    </source>
</evidence>
<keyword evidence="8 16" id="KW-0808">Transferase</keyword>
<dbReference type="EC" id="2.7.1.33" evidence="6 16"/>
<dbReference type="GO" id="GO:0004594">
    <property type="term" value="F:pantothenate kinase activity"/>
    <property type="evidence" value="ECO:0007669"/>
    <property type="project" value="UniProtKB-UniRule"/>
</dbReference>
<dbReference type="PANTHER" id="PTHR34265">
    <property type="entry name" value="TYPE III PANTOTHENATE KINASE"/>
    <property type="match status" value="1"/>
</dbReference>
<dbReference type="RefSeq" id="WP_187966709.1">
    <property type="nucleotide sequence ID" value="NZ_JACVDC010000064.1"/>
</dbReference>
<comment type="pathway">
    <text evidence="4 16">Cofactor biosynthesis; coenzyme A biosynthesis; CoA from (R)-pantothenate: step 1/5.</text>
</comment>
<keyword evidence="10 16" id="KW-0418">Kinase</keyword>
<feature type="binding site" evidence="16">
    <location>
        <position position="172"/>
    </location>
    <ligand>
        <name>substrate</name>
    </ligand>
</feature>
<sequence>MTLAVDAGNTLVKIAVFQSDDVLYAEKFPAGDFLKKNSEILEKYPSVTDMIVASVADIAENDLRALAKKVRLHILGNLPVLPFSNRYATPETLGADRVALVSAASRTYPGRNVLVIDSGTCITYDFLNEKNEYLGGAISPGIRMRYKALHTFTAKLPLIDADRLGDVIGNSTATSISSGVLNGVVNEIDGIIAQYRQRFQHLTVILTGGDLDFLSKQLKSSIFANPNFLLEGLNFIMELNKNQ</sequence>
<accession>A0A926Q4Y5</accession>
<organism evidence="17 18">
    <name type="scientific">Sinomicrobium weinanense</name>
    <dbReference type="NCBI Taxonomy" id="2842200"/>
    <lineage>
        <taxon>Bacteria</taxon>
        <taxon>Pseudomonadati</taxon>
        <taxon>Bacteroidota</taxon>
        <taxon>Flavobacteriia</taxon>
        <taxon>Flavobacteriales</taxon>
        <taxon>Flavobacteriaceae</taxon>
        <taxon>Sinomicrobium</taxon>
    </lineage>
</organism>
<feature type="binding site" evidence="16">
    <location>
        <begin position="94"/>
        <end position="97"/>
    </location>
    <ligand>
        <name>substrate</name>
    </ligand>
</feature>
<dbReference type="GO" id="GO:0046872">
    <property type="term" value="F:metal ion binding"/>
    <property type="evidence" value="ECO:0007669"/>
    <property type="project" value="UniProtKB-KW"/>
</dbReference>
<dbReference type="GO" id="GO:0005524">
    <property type="term" value="F:ATP binding"/>
    <property type="evidence" value="ECO:0007669"/>
    <property type="project" value="UniProtKB-UniRule"/>
</dbReference>
<dbReference type="PANTHER" id="PTHR34265:SF1">
    <property type="entry name" value="TYPE III PANTOTHENATE KINASE"/>
    <property type="match status" value="1"/>
</dbReference>
<dbReference type="SUPFAM" id="SSF53067">
    <property type="entry name" value="Actin-like ATPase domain"/>
    <property type="match status" value="2"/>
</dbReference>
<feature type="binding site" evidence="16">
    <location>
        <position position="87"/>
    </location>
    <ligand>
        <name>substrate</name>
    </ligand>
</feature>
<comment type="cofactor">
    <cofactor evidence="16">
        <name>NH4(+)</name>
        <dbReference type="ChEBI" id="CHEBI:28938"/>
    </cofactor>
    <cofactor evidence="16">
        <name>K(+)</name>
        <dbReference type="ChEBI" id="CHEBI:29103"/>
    </cofactor>
    <text evidence="16">A monovalent cation. Ammonium or potassium.</text>
</comment>
<comment type="cofactor">
    <cofactor evidence="2">
        <name>K(+)</name>
        <dbReference type="ChEBI" id="CHEBI:29103"/>
    </cofactor>
</comment>
<evidence type="ECO:0000256" key="5">
    <source>
        <dbReference type="ARBA" id="ARBA00011738"/>
    </source>
</evidence>
<keyword evidence="13 16" id="KW-0173">Coenzyme A biosynthesis</keyword>